<evidence type="ECO:0008006" key="4">
    <source>
        <dbReference type="Google" id="ProtNLM"/>
    </source>
</evidence>
<keyword evidence="1" id="KW-0472">Membrane</keyword>
<name>A0ABV2D373_9SPHN</name>
<keyword evidence="1" id="KW-1133">Transmembrane helix</keyword>
<proteinExistence type="predicted"/>
<dbReference type="RefSeq" id="WP_353984803.1">
    <property type="nucleotide sequence ID" value="NZ_JBEWLY010000019.1"/>
</dbReference>
<dbReference type="EMBL" id="JBEWLY010000019">
    <property type="protein sequence ID" value="MET1756314.1"/>
    <property type="molecule type" value="Genomic_DNA"/>
</dbReference>
<evidence type="ECO:0000313" key="2">
    <source>
        <dbReference type="EMBL" id="MET1756314.1"/>
    </source>
</evidence>
<gene>
    <name evidence="2" type="ORF">ABVV53_12730</name>
</gene>
<accession>A0ABV2D373</accession>
<reference evidence="2 3" key="1">
    <citation type="submission" date="2024-07" db="EMBL/GenBank/DDBJ databases">
        <title>Novosphingobium kalidii RD2P27.</title>
        <authorList>
            <person name="Sun J.-Q."/>
        </authorList>
    </citation>
    <scope>NUCLEOTIDE SEQUENCE [LARGE SCALE GENOMIC DNA]</scope>
    <source>
        <strain evidence="2 3">RD2P27</strain>
    </source>
</reference>
<evidence type="ECO:0000313" key="3">
    <source>
        <dbReference type="Proteomes" id="UP001548713"/>
    </source>
</evidence>
<evidence type="ECO:0000256" key="1">
    <source>
        <dbReference type="SAM" id="Phobius"/>
    </source>
</evidence>
<protein>
    <recommendedName>
        <fullName evidence="4">Iron transporter</fullName>
    </recommendedName>
</protein>
<comment type="caution">
    <text evidence="2">The sequence shown here is derived from an EMBL/GenBank/DDBJ whole genome shotgun (WGS) entry which is preliminary data.</text>
</comment>
<keyword evidence="1" id="KW-0812">Transmembrane</keyword>
<feature type="transmembrane region" description="Helical" evidence="1">
    <location>
        <begin position="84"/>
        <end position="103"/>
    </location>
</feature>
<feature type="transmembrane region" description="Helical" evidence="1">
    <location>
        <begin position="56"/>
        <end position="77"/>
    </location>
</feature>
<sequence>MASAHETMQGHSGARVWRRRGDAALRLLAALPLSYAVASVWAMALARVLPGALAEATVAATLIAFVICAVAAMYAYAARSGWRAVWVLSTAGMAAALIAWLSIAAGSRL</sequence>
<dbReference type="Proteomes" id="UP001548713">
    <property type="component" value="Unassembled WGS sequence"/>
</dbReference>
<organism evidence="2 3">
    <name type="scientific">Novosphingobium kalidii</name>
    <dbReference type="NCBI Taxonomy" id="3230299"/>
    <lineage>
        <taxon>Bacteria</taxon>
        <taxon>Pseudomonadati</taxon>
        <taxon>Pseudomonadota</taxon>
        <taxon>Alphaproteobacteria</taxon>
        <taxon>Sphingomonadales</taxon>
        <taxon>Sphingomonadaceae</taxon>
        <taxon>Novosphingobium</taxon>
    </lineage>
</organism>
<keyword evidence="3" id="KW-1185">Reference proteome</keyword>
<feature type="transmembrane region" description="Helical" evidence="1">
    <location>
        <begin position="23"/>
        <end position="44"/>
    </location>
</feature>